<gene>
    <name evidence="2" type="ORF">SM611_33880</name>
</gene>
<dbReference type="Proteomes" id="UP001569963">
    <property type="component" value="Unassembled WGS sequence"/>
</dbReference>
<name>A0ABV4QMM2_9ACTN</name>
<organism evidence="2 3">
    <name type="scientific">Actinomadura monticuli</name>
    <dbReference type="NCBI Taxonomy" id="3097367"/>
    <lineage>
        <taxon>Bacteria</taxon>
        <taxon>Bacillati</taxon>
        <taxon>Actinomycetota</taxon>
        <taxon>Actinomycetes</taxon>
        <taxon>Streptosporangiales</taxon>
        <taxon>Thermomonosporaceae</taxon>
        <taxon>Actinomadura</taxon>
    </lineage>
</organism>
<keyword evidence="3" id="KW-1185">Reference proteome</keyword>
<dbReference type="RefSeq" id="WP_371954432.1">
    <property type="nucleotide sequence ID" value="NZ_JAXCEI010000023.1"/>
</dbReference>
<protein>
    <recommendedName>
        <fullName evidence="4">PH domain-containing protein</fullName>
    </recommendedName>
</protein>
<evidence type="ECO:0000313" key="3">
    <source>
        <dbReference type="Proteomes" id="UP001569963"/>
    </source>
</evidence>
<keyword evidence="1" id="KW-0472">Membrane</keyword>
<evidence type="ECO:0008006" key="4">
    <source>
        <dbReference type="Google" id="ProtNLM"/>
    </source>
</evidence>
<reference evidence="2 3" key="1">
    <citation type="submission" date="2023-11" db="EMBL/GenBank/DDBJ databases">
        <title>Actinomadura monticuli sp. nov., isolated from volcanic ash.</title>
        <authorList>
            <person name="Lee S.D."/>
            <person name="Yang H."/>
            <person name="Kim I.S."/>
        </authorList>
    </citation>
    <scope>NUCLEOTIDE SEQUENCE [LARGE SCALE GENOMIC DNA]</scope>
    <source>
        <strain evidence="2 3">DLS-62</strain>
    </source>
</reference>
<keyword evidence="1" id="KW-1133">Transmembrane helix</keyword>
<evidence type="ECO:0000313" key="2">
    <source>
        <dbReference type="EMBL" id="MFA1543946.1"/>
    </source>
</evidence>
<evidence type="ECO:0000256" key="1">
    <source>
        <dbReference type="SAM" id="Phobius"/>
    </source>
</evidence>
<feature type="transmembrane region" description="Helical" evidence="1">
    <location>
        <begin position="48"/>
        <end position="67"/>
    </location>
</feature>
<dbReference type="EMBL" id="JAXCEI010000023">
    <property type="protein sequence ID" value="MFA1543946.1"/>
    <property type="molecule type" value="Genomic_DNA"/>
</dbReference>
<accession>A0ABV4QMM2</accession>
<proteinExistence type="predicted"/>
<keyword evidence="1" id="KW-0812">Transmembrane</keyword>
<comment type="caution">
    <text evidence="2">The sequence shown here is derived from an EMBL/GenBank/DDBJ whole genome shotgun (WGS) entry which is preliminary data.</text>
</comment>
<sequence>MTDKGFIPVPPVIERRLRWTPVVPLLVFLGLLGAVGGGLGAYLVSGALVTITLVCLVAICFIVVMTVRSRTIIGLDGIRDRRPLTGEVLIPWSDITDAGVVGHPTRVVRIAWQGGRSRRTLSALREADGAPDGLGLDQLAAVIRHRAGLGEFS</sequence>
<feature type="transmembrane region" description="Helical" evidence="1">
    <location>
        <begin position="21"/>
        <end position="42"/>
    </location>
</feature>